<dbReference type="InterPro" id="IPR002314">
    <property type="entry name" value="aa-tRNA-synt_IIb"/>
</dbReference>
<dbReference type="PANTHER" id="PTHR43697">
    <property type="entry name" value="SERYL-TRNA SYNTHETASE"/>
    <property type="match status" value="1"/>
</dbReference>
<dbReference type="SUPFAM" id="SSF46589">
    <property type="entry name" value="tRNA-binding arm"/>
    <property type="match status" value="1"/>
</dbReference>
<dbReference type="CDD" id="cd00770">
    <property type="entry name" value="SerRS_core"/>
    <property type="match status" value="1"/>
</dbReference>
<feature type="binding site" evidence="16">
    <location>
        <begin position="346"/>
        <end position="349"/>
    </location>
    <ligand>
        <name>ATP</name>
        <dbReference type="ChEBI" id="CHEBI:30616"/>
    </ligand>
</feature>
<comment type="similarity">
    <text evidence="3">Belongs to the class-II aminoacyl-tRNA synthetase family. Type-1 seryl-tRNA synthetase subfamily.</text>
</comment>
<evidence type="ECO:0000256" key="14">
    <source>
        <dbReference type="NCBIfam" id="TIGR00414"/>
    </source>
</evidence>
<feature type="coiled-coil region" evidence="17">
    <location>
        <begin position="66"/>
        <end position="93"/>
    </location>
</feature>
<evidence type="ECO:0000259" key="18">
    <source>
        <dbReference type="PROSITE" id="PS50862"/>
    </source>
</evidence>
<evidence type="ECO:0000313" key="19">
    <source>
        <dbReference type="EMBL" id="PIR46160.1"/>
    </source>
</evidence>
<comment type="catalytic activity">
    <reaction evidence="12">
        <text>tRNA(Sec) + L-serine + ATP = L-seryl-tRNA(Sec) + AMP + diphosphate + H(+)</text>
        <dbReference type="Rhea" id="RHEA:42580"/>
        <dbReference type="Rhea" id="RHEA-COMP:9742"/>
        <dbReference type="Rhea" id="RHEA-COMP:10128"/>
        <dbReference type="ChEBI" id="CHEBI:15378"/>
        <dbReference type="ChEBI" id="CHEBI:30616"/>
        <dbReference type="ChEBI" id="CHEBI:33019"/>
        <dbReference type="ChEBI" id="CHEBI:33384"/>
        <dbReference type="ChEBI" id="CHEBI:78442"/>
        <dbReference type="ChEBI" id="CHEBI:78533"/>
        <dbReference type="ChEBI" id="CHEBI:456215"/>
        <dbReference type="EC" id="6.1.1.11"/>
    </reaction>
</comment>
<dbReference type="GO" id="GO:0005737">
    <property type="term" value="C:cytoplasm"/>
    <property type="evidence" value="ECO:0007669"/>
    <property type="project" value="UniProtKB-SubCell"/>
</dbReference>
<comment type="pathway">
    <text evidence="2">Aminoacyl-tRNA biosynthesis; selenocysteinyl-tRNA(Sec) biosynthesis; L-seryl-tRNA(Sec) from L-serine and tRNA(Sec): step 1/1.</text>
</comment>
<name>A0A2H0RIA0_9BACT</name>
<feature type="binding site" evidence="16">
    <location>
        <begin position="257"/>
        <end position="259"/>
    </location>
    <ligand>
        <name>ATP</name>
        <dbReference type="ChEBI" id="CHEBI:30616"/>
    </ligand>
</feature>
<evidence type="ECO:0000256" key="3">
    <source>
        <dbReference type="ARBA" id="ARBA00010728"/>
    </source>
</evidence>
<evidence type="ECO:0000256" key="13">
    <source>
        <dbReference type="ARBA" id="ARBA00048823"/>
    </source>
</evidence>
<dbReference type="Pfam" id="PF00587">
    <property type="entry name" value="tRNA-synt_2b"/>
    <property type="match status" value="1"/>
</dbReference>
<keyword evidence="6 19" id="KW-0436">Ligase</keyword>
<proteinExistence type="inferred from homology"/>
<keyword evidence="7" id="KW-0547">Nucleotide-binding</keyword>
<keyword evidence="8 16" id="KW-0067">ATP-binding</keyword>
<dbReference type="InterPro" id="IPR006195">
    <property type="entry name" value="aa-tRNA-synth_II"/>
</dbReference>
<feature type="binding site" evidence="15">
    <location>
        <position position="226"/>
    </location>
    <ligand>
        <name>L-serine</name>
        <dbReference type="ChEBI" id="CHEBI:33384"/>
    </ligand>
</feature>
<dbReference type="InterPro" id="IPR002317">
    <property type="entry name" value="Ser-tRNA-ligase_type_1"/>
</dbReference>
<dbReference type="InterPro" id="IPR010978">
    <property type="entry name" value="tRNA-bd_arm"/>
</dbReference>
<sequence length="420" mass="47872">MLDIKFIRENKDLVDEAARKKRLDFKTDKLIKADEERLRLIGQVEELRGRQNAANQKITGTMGIERDRLIEEMTQVKIELQQVESKLKETMKTWQKLMLAVPNVPDMSVPEGDSDADNQELRVWGELPIFNFPIKDQIQLLTDLDLADFERGVKVAGFRGYFLKNAGVELSFALWQYAFKLLSAEGFTPIVPPVINRPEMFMGTGYLPQGEDDLYRTQDGDYLAGTSEVPAMGYHFDEIIPAERLPVKLAAFSPCFRREAGSHGKDTRGLIRLHEFYKIEQVVLCEGTHEASVAWHERLLANAEKFMQGLGLPYRVVVNCTGDLGQGQVKKYDLEAWVSSEQKYRETHSISYFHDFQTRRSNIRYRDIEGKTRLVHSLNGTMAASPRLLVALLENYQQADGSVAVPEVLRPYLGGRALIQ</sequence>
<keyword evidence="5" id="KW-0963">Cytoplasm</keyword>
<keyword evidence="9" id="KW-0648">Protein biosynthesis</keyword>
<reference evidence="19 20" key="1">
    <citation type="submission" date="2017-09" db="EMBL/GenBank/DDBJ databases">
        <title>Depth-based differentiation of microbial function through sediment-hosted aquifers and enrichment of novel symbionts in the deep terrestrial subsurface.</title>
        <authorList>
            <person name="Probst A.J."/>
            <person name="Ladd B."/>
            <person name="Jarett J.K."/>
            <person name="Geller-Mcgrath D.E."/>
            <person name="Sieber C.M."/>
            <person name="Emerson J.B."/>
            <person name="Anantharaman K."/>
            <person name="Thomas B.C."/>
            <person name="Malmstrom R."/>
            <person name="Stieglmeier M."/>
            <person name="Klingl A."/>
            <person name="Woyke T."/>
            <person name="Ryan C.M."/>
            <person name="Banfield J.F."/>
        </authorList>
    </citation>
    <scope>NUCLEOTIDE SEQUENCE [LARGE SCALE GENOMIC DNA]</scope>
    <source>
        <strain evidence="19">CG10_big_fil_rev_8_21_14_0_10_49_38</strain>
    </source>
</reference>
<dbReference type="AlphaFoldDB" id="A0A2H0RIA0"/>
<dbReference type="InterPro" id="IPR045864">
    <property type="entry name" value="aa-tRNA-synth_II/BPL/LPL"/>
</dbReference>
<evidence type="ECO:0000256" key="8">
    <source>
        <dbReference type="ARBA" id="ARBA00022840"/>
    </source>
</evidence>
<comment type="caution">
    <text evidence="19">The sequence shown here is derived from an EMBL/GenBank/DDBJ whole genome shotgun (WGS) entry which is preliminary data.</text>
</comment>
<dbReference type="GO" id="GO:0006434">
    <property type="term" value="P:seryl-tRNA aminoacylation"/>
    <property type="evidence" value="ECO:0007669"/>
    <property type="project" value="UniProtKB-UniRule"/>
</dbReference>
<dbReference type="EMBL" id="PCYK01000008">
    <property type="protein sequence ID" value="PIR46160.1"/>
    <property type="molecule type" value="Genomic_DNA"/>
</dbReference>
<dbReference type="Gene3D" id="3.30.930.10">
    <property type="entry name" value="Bira Bifunctional Protein, Domain 2"/>
    <property type="match status" value="1"/>
</dbReference>
<comment type="subcellular location">
    <subcellularLocation>
        <location evidence="1">Cytoplasm</location>
    </subcellularLocation>
</comment>
<dbReference type="Proteomes" id="UP000230431">
    <property type="component" value="Unassembled WGS sequence"/>
</dbReference>
<keyword evidence="10" id="KW-0030">Aminoacyl-tRNA synthetase</keyword>
<evidence type="ECO:0000256" key="7">
    <source>
        <dbReference type="ARBA" id="ARBA00022741"/>
    </source>
</evidence>
<dbReference type="NCBIfam" id="TIGR00414">
    <property type="entry name" value="serS"/>
    <property type="match status" value="1"/>
</dbReference>
<comment type="catalytic activity">
    <reaction evidence="13">
        <text>tRNA(Ser) + L-serine + ATP = L-seryl-tRNA(Ser) + AMP + diphosphate + H(+)</text>
        <dbReference type="Rhea" id="RHEA:12292"/>
        <dbReference type="Rhea" id="RHEA-COMP:9669"/>
        <dbReference type="Rhea" id="RHEA-COMP:9703"/>
        <dbReference type="ChEBI" id="CHEBI:15378"/>
        <dbReference type="ChEBI" id="CHEBI:30616"/>
        <dbReference type="ChEBI" id="CHEBI:33019"/>
        <dbReference type="ChEBI" id="CHEBI:33384"/>
        <dbReference type="ChEBI" id="CHEBI:78442"/>
        <dbReference type="ChEBI" id="CHEBI:78533"/>
        <dbReference type="ChEBI" id="CHEBI:456215"/>
        <dbReference type="EC" id="6.1.1.11"/>
    </reaction>
</comment>
<dbReference type="Pfam" id="PF02403">
    <property type="entry name" value="Seryl_tRNA_N"/>
    <property type="match status" value="1"/>
</dbReference>
<evidence type="ECO:0000256" key="16">
    <source>
        <dbReference type="PIRSR" id="PIRSR001529-2"/>
    </source>
</evidence>
<keyword evidence="17" id="KW-0175">Coiled coil</keyword>
<protein>
    <recommendedName>
        <fullName evidence="11 14">Serine--tRNA ligase</fullName>
        <ecNumber evidence="4 14">6.1.1.11</ecNumber>
    </recommendedName>
</protein>
<dbReference type="EC" id="6.1.1.11" evidence="4 14"/>
<dbReference type="SUPFAM" id="SSF55681">
    <property type="entry name" value="Class II aaRS and biotin synthetases"/>
    <property type="match status" value="1"/>
</dbReference>
<feature type="site" description="Important for serine binding" evidence="15">
    <location>
        <position position="381"/>
    </location>
</feature>
<evidence type="ECO:0000256" key="11">
    <source>
        <dbReference type="ARBA" id="ARBA00039158"/>
    </source>
</evidence>
<evidence type="ECO:0000313" key="20">
    <source>
        <dbReference type="Proteomes" id="UP000230431"/>
    </source>
</evidence>
<dbReference type="GO" id="GO:0005524">
    <property type="term" value="F:ATP binding"/>
    <property type="evidence" value="ECO:0007669"/>
    <property type="project" value="UniProtKB-KW"/>
</dbReference>
<evidence type="ECO:0000256" key="1">
    <source>
        <dbReference type="ARBA" id="ARBA00004496"/>
    </source>
</evidence>
<evidence type="ECO:0000256" key="12">
    <source>
        <dbReference type="ARBA" id="ARBA00047929"/>
    </source>
</evidence>
<dbReference type="InterPro" id="IPR015866">
    <property type="entry name" value="Ser-tRNA-synth_1_N"/>
</dbReference>
<dbReference type="PIRSF" id="PIRSF001529">
    <property type="entry name" value="Ser-tRNA-synth_IIa"/>
    <property type="match status" value="1"/>
</dbReference>
<evidence type="ECO:0000256" key="4">
    <source>
        <dbReference type="ARBA" id="ARBA00012840"/>
    </source>
</evidence>
<evidence type="ECO:0000256" key="6">
    <source>
        <dbReference type="ARBA" id="ARBA00022598"/>
    </source>
</evidence>
<dbReference type="PROSITE" id="PS50862">
    <property type="entry name" value="AA_TRNA_LIGASE_II"/>
    <property type="match status" value="1"/>
</dbReference>
<dbReference type="InterPro" id="IPR042103">
    <property type="entry name" value="SerRS_1_N_sf"/>
</dbReference>
<dbReference type="InterPro" id="IPR033729">
    <property type="entry name" value="SerRS_core"/>
</dbReference>
<evidence type="ECO:0000256" key="5">
    <source>
        <dbReference type="ARBA" id="ARBA00022490"/>
    </source>
</evidence>
<accession>A0A2H0RIA0</accession>
<feature type="binding site" evidence="15">
    <location>
        <position position="257"/>
    </location>
    <ligand>
        <name>L-serine</name>
        <dbReference type="ChEBI" id="CHEBI:33384"/>
    </ligand>
</feature>
<dbReference type="Gene3D" id="1.10.287.40">
    <property type="entry name" value="Serine-tRNA synthetase, tRNA binding domain"/>
    <property type="match status" value="1"/>
</dbReference>
<evidence type="ECO:0000256" key="17">
    <source>
        <dbReference type="SAM" id="Coils"/>
    </source>
</evidence>
<dbReference type="GO" id="GO:0004828">
    <property type="term" value="F:serine-tRNA ligase activity"/>
    <property type="evidence" value="ECO:0007669"/>
    <property type="project" value="UniProtKB-UniRule"/>
</dbReference>
<organism evidence="19 20">
    <name type="scientific">Candidatus Vogelbacteria bacterium CG10_big_fil_rev_8_21_14_0_10_49_38</name>
    <dbReference type="NCBI Taxonomy" id="1975043"/>
    <lineage>
        <taxon>Bacteria</taxon>
        <taxon>Candidatus Vogeliibacteriota</taxon>
    </lineage>
</organism>
<evidence type="ECO:0000256" key="9">
    <source>
        <dbReference type="ARBA" id="ARBA00022917"/>
    </source>
</evidence>
<dbReference type="PANTHER" id="PTHR43697:SF1">
    <property type="entry name" value="SERINE--TRNA LIGASE"/>
    <property type="match status" value="1"/>
</dbReference>
<evidence type="ECO:0000256" key="15">
    <source>
        <dbReference type="PIRSR" id="PIRSR001529-1"/>
    </source>
</evidence>
<feature type="domain" description="Aminoacyl-transfer RNA synthetases class-II family profile" evidence="18">
    <location>
        <begin position="136"/>
        <end position="406"/>
    </location>
</feature>
<feature type="binding site" evidence="15">
    <location>
        <position position="280"/>
    </location>
    <ligand>
        <name>L-serine</name>
        <dbReference type="ChEBI" id="CHEBI:33384"/>
    </ligand>
</feature>
<evidence type="ECO:0000256" key="2">
    <source>
        <dbReference type="ARBA" id="ARBA00005045"/>
    </source>
</evidence>
<feature type="binding site" evidence="15">
    <location>
        <position position="379"/>
    </location>
    <ligand>
        <name>L-serine</name>
        <dbReference type="ChEBI" id="CHEBI:33384"/>
    </ligand>
</feature>
<dbReference type="PRINTS" id="PR00981">
    <property type="entry name" value="TRNASYNTHSER"/>
</dbReference>
<gene>
    <name evidence="19" type="ORF">COV08_01220</name>
</gene>
<evidence type="ECO:0000256" key="10">
    <source>
        <dbReference type="ARBA" id="ARBA00023146"/>
    </source>
</evidence>